<proteinExistence type="predicted"/>
<keyword evidence="9" id="KW-1185">Reference proteome</keyword>
<comment type="caution">
    <text evidence="8">The sequence shown here is derived from an EMBL/GenBank/DDBJ whole genome shotgun (WGS) entry which is preliminary data.</text>
</comment>
<feature type="transmembrane region" description="Helical" evidence="6">
    <location>
        <begin position="48"/>
        <end position="70"/>
    </location>
</feature>
<comment type="subcellular location">
    <subcellularLocation>
        <location evidence="1">Cell membrane</location>
        <topology evidence="1">Multi-pass membrane protein</topology>
    </subcellularLocation>
</comment>
<dbReference type="PANTHER" id="PTHR43124:SF3">
    <property type="entry name" value="CHLORAMPHENICOL EFFLUX PUMP RV0191"/>
    <property type="match status" value="1"/>
</dbReference>
<feature type="transmembrane region" description="Helical" evidence="6">
    <location>
        <begin position="274"/>
        <end position="294"/>
    </location>
</feature>
<dbReference type="InterPro" id="IPR020846">
    <property type="entry name" value="MFS_dom"/>
</dbReference>
<evidence type="ECO:0000256" key="4">
    <source>
        <dbReference type="ARBA" id="ARBA00022989"/>
    </source>
</evidence>
<dbReference type="InterPro" id="IPR036259">
    <property type="entry name" value="MFS_trans_sf"/>
</dbReference>
<keyword evidence="4 6" id="KW-1133">Transmembrane helix</keyword>
<sequence length="395" mass="41067">MASLFRSPLFFVFALWAAGLGAAAQFAKVVVIFPELQAHYGETGAASGYLVSLISFMGMVLGLVTGIIAIQIGLRRLLLIGLILGVAVSIFQATLPPFGWMLASRLLEGLSHLAIIVSAPTLIAQFAADRHQGAALTLWGTFFGVAFAIMAVAAQPAITAFGLGGLSAAHALYMAACAMLLAWALPSHDHGIPASWPSLTDVAQQHLKAYSSPFIAAPALGWLFYTLTFVALMAIAPTLVDPQHRALVAATMPLASILSSITFGSWLLRYLPAVTVIISGFALAILLMLVFALFGPGPWLFIALFTALGLVQGASFAAVPQLNPSLTDRVLGNGGLAQTGNLGNSIGTPIVLAILASGAPLALPLFLIGCYGCAILVHLAMGKRRRAQAKASSPA</sequence>
<evidence type="ECO:0000313" key="8">
    <source>
        <dbReference type="EMBL" id="MCY0147759.1"/>
    </source>
</evidence>
<gene>
    <name evidence="8" type="ORF">OEG84_08530</name>
</gene>
<dbReference type="PANTHER" id="PTHR43124">
    <property type="entry name" value="PURINE EFFLUX PUMP PBUE"/>
    <property type="match status" value="1"/>
</dbReference>
<reference evidence="8" key="1">
    <citation type="submission" date="2022-10" db="EMBL/GenBank/DDBJ databases">
        <title>Hoeflea sp. G2-23, isolated from marine algae.</title>
        <authorList>
            <person name="Kristyanto S."/>
            <person name="Kim J.M."/>
            <person name="Jeon C.O."/>
        </authorList>
    </citation>
    <scope>NUCLEOTIDE SEQUENCE</scope>
    <source>
        <strain evidence="8">G2-23</strain>
    </source>
</reference>
<protein>
    <submittedName>
        <fullName evidence="8">MFS transporter</fullName>
    </submittedName>
</protein>
<dbReference type="InterPro" id="IPR011701">
    <property type="entry name" value="MFS"/>
</dbReference>
<feature type="transmembrane region" description="Helical" evidence="6">
    <location>
        <begin position="300"/>
        <end position="319"/>
    </location>
</feature>
<evidence type="ECO:0000256" key="5">
    <source>
        <dbReference type="ARBA" id="ARBA00023136"/>
    </source>
</evidence>
<dbReference type="Gene3D" id="1.20.1250.20">
    <property type="entry name" value="MFS general substrate transporter like domains"/>
    <property type="match status" value="1"/>
</dbReference>
<keyword evidence="5 6" id="KW-0472">Membrane</keyword>
<dbReference type="InterPro" id="IPR050189">
    <property type="entry name" value="MFS_Efflux_Transporters"/>
</dbReference>
<evidence type="ECO:0000256" key="2">
    <source>
        <dbReference type="ARBA" id="ARBA00022475"/>
    </source>
</evidence>
<organism evidence="8 9">
    <name type="scientific">Hoeflea algicola</name>
    <dbReference type="NCBI Taxonomy" id="2983763"/>
    <lineage>
        <taxon>Bacteria</taxon>
        <taxon>Pseudomonadati</taxon>
        <taxon>Pseudomonadota</taxon>
        <taxon>Alphaproteobacteria</taxon>
        <taxon>Hyphomicrobiales</taxon>
        <taxon>Rhizobiaceae</taxon>
        <taxon>Hoeflea</taxon>
    </lineage>
</organism>
<evidence type="ECO:0000256" key="6">
    <source>
        <dbReference type="SAM" id="Phobius"/>
    </source>
</evidence>
<dbReference type="PROSITE" id="PS50850">
    <property type="entry name" value="MFS"/>
    <property type="match status" value="1"/>
</dbReference>
<accession>A0ABT3Z7K3</accession>
<name>A0ABT3Z7K3_9HYPH</name>
<dbReference type="Proteomes" id="UP001073227">
    <property type="component" value="Unassembled WGS sequence"/>
</dbReference>
<feature type="transmembrane region" description="Helical" evidence="6">
    <location>
        <begin position="361"/>
        <end position="381"/>
    </location>
</feature>
<evidence type="ECO:0000256" key="1">
    <source>
        <dbReference type="ARBA" id="ARBA00004651"/>
    </source>
</evidence>
<evidence type="ECO:0000313" key="9">
    <source>
        <dbReference type="Proteomes" id="UP001073227"/>
    </source>
</evidence>
<dbReference type="RefSeq" id="WP_267653356.1">
    <property type="nucleotide sequence ID" value="NZ_JAOVZR010000001.1"/>
</dbReference>
<feature type="transmembrane region" description="Helical" evidence="6">
    <location>
        <begin position="135"/>
        <end position="154"/>
    </location>
</feature>
<dbReference type="EMBL" id="JAOVZR010000001">
    <property type="protein sequence ID" value="MCY0147759.1"/>
    <property type="molecule type" value="Genomic_DNA"/>
</dbReference>
<keyword evidence="2" id="KW-1003">Cell membrane</keyword>
<feature type="transmembrane region" description="Helical" evidence="6">
    <location>
        <begin position="246"/>
        <end position="267"/>
    </location>
</feature>
<evidence type="ECO:0000259" key="7">
    <source>
        <dbReference type="PROSITE" id="PS50850"/>
    </source>
</evidence>
<dbReference type="SUPFAM" id="SSF103473">
    <property type="entry name" value="MFS general substrate transporter"/>
    <property type="match status" value="1"/>
</dbReference>
<feature type="transmembrane region" description="Helical" evidence="6">
    <location>
        <begin position="214"/>
        <end position="240"/>
    </location>
</feature>
<feature type="transmembrane region" description="Helical" evidence="6">
    <location>
        <begin position="77"/>
        <end position="98"/>
    </location>
</feature>
<keyword evidence="3 6" id="KW-0812">Transmembrane</keyword>
<dbReference type="CDD" id="cd06174">
    <property type="entry name" value="MFS"/>
    <property type="match status" value="1"/>
</dbReference>
<feature type="transmembrane region" description="Helical" evidence="6">
    <location>
        <begin position="160"/>
        <end position="185"/>
    </location>
</feature>
<dbReference type="Pfam" id="PF07690">
    <property type="entry name" value="MFS_1"/>
    <property type="match status" value="1"/>
</dbReference>
<feature type="domain" description="Major facilitator superfamily (MFS) profile" evidence="7">
    <location>
        <begin position="11"/>
        <end position="385"/>
    </location>
</feature>
<evidence type="ECO:0000256" key="3">
    <source>
        <dbReference type="ARBA" id="ARBA00022692"/>
    </source>
</evidence>